<organism evidence="1 2">
    <name type="scientific">Idiomarina aquatica</name>
    <dbReference type="NCBI Taxonomy" id="1327752"/>
    <lineage>
        <taxon>Bacteria</taxon>
        <taxon>Pseudomonadati</taxon>
        <taxon>Pseudomonadota</taxon>
        <taxon>Gammaproteobacteria</taxon>
        <taxon>Alteromonadales</taxon>
        <taxon>Idiomarinaceae</taxon>
        <taxon>Idiomarina</taxon>
    </lineage>
</organism>
<accession>A0AA94JDV9</accession>
<evidence type="ECO:0000313" key="2">
    <source>
        <dbReference type="Proteomes" id="UP000286680"/>
    </source>
</evidence>
<dbReference type="RefSeq" id="WP_126819578.1">
    <property type="nucleotide sequence ID" value="NZ_PIPS01000001.1"/>
</dbReference>
<evidence type="ECO:0000313" key="1">
    <source>
        <dbReference type="EMBL" id="RUO45197.1"/>
    </source>
</evidence>
<keyword evidence="2" id="KW-1185">Reference proteome</keyword>
<name>A0AA94JDV9_9GAMM</name>
<gene>
    <name evidence="1" type="ORF">CWE23_04040</name>
</gene>
<dbReference type="EMBL" id="PIPS01000001">
    <property type="protein sequence ID" value="RUO45197.1"/>
    <property type="molecule type" value="Genomic_DNA"/>
</dbReference>
<reference evidence="2" key="1">
    <citation type="journal article" date="2018" name="Front. Microbiol.">
        <title>Genome-Based Analysis Reveals the Taxonomy and Diversity of the Family Idiomarinaceae.</title>
        <authorList>
            <person name="Liu Y."/>
            <person name="Lai Q."/>
            <person name="Shao Z."/>
        </authorList>
    </citation>
    <scope>NUCLEOTIDE SEQUENCE [LARGE SCALE GENOMIC DNA]</scope>
    <source>
        <strain evidence="2">SN-14</strain>
    </source>
</reference>
<dbReference type="AlphaFoldDB" id="A0AA94JDV9"/>
<comment type="caution">
    <text evidence="1">The sequence shown here is derived from an EMBL/GenBank/DDBJ whole genome shotgun (WGS) entry which is preliminary data.</text>
</comment>
<protein>
    <submittedName>
        <fullName evidence="1">Uncharacterized protein</fullName>
    </submittedName>
</protein>
<dbReference type="Proteomes" id="UP000286680">
    <property type="component" value="Unassembled WGS sequence"/>
</dbReference>
<proteinExistence type="predicted"/>
<sequence>MIYSIDYDNGKLSGWVSEPRYINNKISISDALGRNFIVPIDQNRPDVLKLELTKNIKCGFDTSRIFNDNLEGNFFTLLLKADDEKFEIIKFCGSYLEWRDKFEQFQVTDRKDFSIQSLSTEQIFEKYPDIIAFKLLMIRLRRGKRAFGWRGRFDGKSYQYIDKDWKFFESFFIKNFNVISKILTVRSLWSVVQTFIDFGDITQRACALAISNSLFTERFANTFRLIYSIKPEKNPNLEKQIHYWGGMLSNRIVRDDAYDIYITQNLEVLDSCPVLKATFMLILLESTKSESSILAMNLKFSDYFRSAIEHYESLFKEYLNNLDYPKAC</sequence>